<dbReference type="STRING" id="981384.GCA_000192475_00217"/>
<evidence type="ECO:0008006" key="4">
    <source>
        <dbReference type="Google" id="ProtNLM"/>
    </source>
</evidence>
<keyword evidence="3" id="KW-1185">Reference proteome</keyword>
<accession>A0A497Z758</accession>
<protein>
    <recommendedName>
        <fullName evidence="4">Lipoprotein</fullName>
    </recommendedName>
</protein>
<dbReference type="EMBL" id="RCCT01000005">
    <property type="protein sequence ID" value="RLK02743.1"/>
    <property type="molecule type" value="Genomic_DNA"/>
</dbReference>
<keyword evidence="1" id="KW-1133">Transmembrane helix</keyword>
<dbReference type="AlphaFoldDB" id="A0A497Z758"/>
<reference evidence="2 3" key="1">
    <citation type="submission" date="2018-10" db="EMBL/GenBank/DDBJ databases">
        <title>Genomic Encyclopedia of Archaeal and Bacterial Type Strains, Phase II (KMG-II): from individual species to whole genera.</title>
        <authorList>
            <person name="Goeker M."/>
        </authorList>
    </citation>
    <scope>NUCLEOTIDE SEQUENCE [LARGE SCALE GENOMIC DNA]</scope>
    <source>
        <strain evidence="2 3">DSM 29317</strain>
    </source>
</reference>
<sequence length="232" mass="25112">MYLPLYFPGGICGLIIFCGVPPMFRILIACLLAVTVAGCAGSQRPQAESFEIVSRSYRDPGPSTLTLYTMISTRTGSGAHTSLMISGSERVIFDPAGSFRADVVPIKNDVLYGITPNVERAYRSSHARETHYARIQTIQVTPQQAEIALQLAKQMGPVAGAFCANSTAQLLQQVPGFEQISTTFYPVKLSDQFGQIPGVVTTEYRENDSADLQQGLAENNARLNQIEAASSN</sequence>
<evidence type="ECO:0000313" key="3">
    <source>
        <dbReference type="Proteomes" id="UP000271700"/>
    </source>
</evidence>
<comment type="caution">
    <text evidence="2">The sequence shown here is derived from an EMBL/GenBank/DDBJ whole genome shotgun (WGS) entry which is preliminary data.</text>
</comment>
<name>A0A497Z758_9RHOB</name>
<feature type="transmembrane region" description="Helical" evidence="1">
    <location>
        <begin position="6"/>
        <end position="34"/>
    </location>
</feature>
<organism evidence="2 3">
    <name type="scientific">Ruegeria conchae</name>
    <dbReference type="NCBI Taxonomy" id="981384"/>
    <lineage>
        <taxon>Bacteria</taxon>
        <taxon>Pseudomonadati</taxon>
        <taxon>Pseudomonadota</taxon>
        <taxon>Alphaproteobacteria</taxon>
        <taxon>Rhodobacterales</taxon>
        <taxon>Roseobacteraceae</taxon>
        <taxon>Ruegeria</taxon>
    </lineage>
</organism>
<evidence type="ECO:0000313" key="2">
    <source>
        <dbReference type="EMBL" id="RLK02743.1"/>
    </source>
</evidence>
<proteinExistence type="predicted"/>
<keyword evidence="1" id="KW-0472">Membrane</keyword>
<gene>
    <name evidence="2" type="ORF">CLV75_3295</name>
</gene>
<dbReference type="Proteomes" id="UP000271700">
    <property type="component" value="Unassembled WGS sequence"/>
</dbReference>
<keyword evidence="1" id="KW-0812">Transmembrane</keyword>
<evidence type="ECO:0000256" key="1">
    <source>
        <dbReference type="SAM" id="Phobius"/>
    </source>
</evidence>